<dbReference type="EMBL" id="BMFT01000001">
    <property type="protein sequence ID" value="GGH12059.1"/>
    <property type="molecule type" value="Genomic_DNA"/>
</dbReference>
<dbReference type="Proteomes" id="UP000659344">
    <property type="component" value="Unassembled WGS sequence"/>
</dbReference>
<protein>
    <recommendedName>
        <fullName evidence="1">DZANK-type domain-containing protein</fullName>
    </recommendedName>
</protein>
<dbReference type="InterPro" id="IPR025874">
    <property type="entry name" value="DZR"/>
</dbReference>
<accession>A0ABQ1Y4F4</accession>
<evidence type="ECO:0000259" key="1">
    <source>
        <dbReference type="Pfam" id="PF12773"/>
    </source>
</evidence>
<dbReference type="Pfam" id="PF12773">
    <property type="entry name" value="DZR"/>
    <property type="match status" value="1"/>
</dbReference>
<name>A0ABQ1Y4F4_9BACL</name>
<feature type="domain" description="DZANK-type" evidence="1">
    <location>
        <begin position="95"/>
        <end position="159"/>
    </location>
</feature>
<sequence>MAFFDKLGEKITSTSKDVAKKTKDLTEIAKINMQIGSEEDKLKSKYLEIGKLYYELFNEAPGEQFTNLCEEITASINQIDSSKRQILSIKGVKICTNCGAEVLQDAAFCGSCGVKVEEEIPEESLTVIDAEVEIIVPQIHCSHCDSVINADAAFCGSCGQKVEQV</sequence>
<evidence type="ECO:0000313" key="3">
    <source>
        <dbReference type="Proteomes" id="UP000659344"/>
    </source>
</evidence>
<reference evidence="3" key="1">
    <citation type="journal article" date="2019" name="Int. J. Syst. Evol. Microbiol.">
        <title>The Global Catalogue of Microorganisms (GCM) 10K type strain sequencing project: providing services to taxonomists for standard genome sequencing and annotation.</title>
        <authorList>
            <consortium name="The Broad Institute Genomics Platform"/>
            <consortium name="The Broad Institute Genome Sequencing Center for Infectious Disease"/>
            <person name="Wu L."/>
            <person name="Ma J."/>
        </authorList>
    </citation>
    <scope>NUCLEOTIDE SEQUENCE [LARGE SCALE GENOMIC DNA]</scope>
    <source>
        <strain evidence="3">CGMCC 1.12769</strain>
    </source>
</reference>
<organism evidence="2 3">
    <name type="scientific">Paenibacillus segetis</name>
    <dbReference type="NCBI Taxonomy" id="1325360"/>
    <lineage>
        <taxon>Bacteria</taxon>
        <taxon>Bacillati</taxon>
        <taxon>Bacillota</taxon>
        <taxon>Bacilli</taxon>
        <taxon>Bacillales</taxon>
        <taxon>Paenibacillaceae</taxon>
        <taxon>Paenibacillus</taxon>
    </lineage>
</organism>
<proteinExistence type="predicted"/>
<gene>
    <name evidence="2" type="ORF">GCM10008013_04280</name>
</gene>
<keyword evidence="3" id="KW-1185">Reference proteome</keyword>
<evidence type="ECO:0000313" key="2">
    <source>
        <dbReference type="EMBL" id="GGH12059.1"/>
    </source>
</evidence>
<dbReference type="RefSeq" id="WP_188535348.1">
    <property type="nucleotide sequence ID" value="NZ_BMFT01000001.1"/>
</dbReference>
<comment type="caution">
    <text evidence="2">The sequence shown here is derived from an EMBL/GenBank/DDBJ whole genome shotgun (WGS) entry which is preliminary data.</text>
</comment>